<feature type="compositionally biased region" description="Polar residues" evidence="1">
    <location>
        <begin position="20"/>
        <end position="47"/>
    </location>
</feature>
<organism evidence="2 3">
    <name type="scientific">Alternaria panax</name>
    <dbReference type="NCBI Taxonomy" id="48097"/>
    <lineage>
        <taxon>Eukaryota</taxon>
        <taxon>Fungi</taxon>
        <taxon>Dikarya</taxon>
        <taxon>Ascomycota</taxon>
        <taxon>Pezizomycotina</taxon>
        <taxon>Dothideomycetes</taxon>
        <taxon>Pleosporomycetidae</taxon>
        <taxon>Pleosporales</taxon>
        <taxon>Pleosporineae</taxon>
        <taxon>Pleosporaceae</taxon>
        <taxon>Alternaria</taxon>
        <taxon>Alternaria sect. Panax</taxon>
    </lineage>
</organism>
<feature type="region of interest" description="Disordered" evidence="1">
    <location>
        <begin position="403"/>
        <end position="523"/>
    </location>
</feature>
<feature type="region of interest" description="Disordered" evidence="1">
    <location>
        <begin position="659"/>
        <end position="927"/>
    </location>
</feature>
<feature type="compositionally biased region" description="Polar residues" evidence="1">
    <location>
        <begin position="717"/>
        <end position="738"/>
    </location>
</feature>
<dbReference type="EMBL" id="JAANER010000011">
    <property type="protein sequence ID" value="KAG9185408.1"/>
    <property type="molecule type" value="Genomic_DNA"/>
</dbReference>
<feature type="compositionally biased region" description="Low complexity" evidence="1">
    <location>
        <begin position="894"/>
        <end position="908"/>
    </location>
</feature>
<feature type="compositionally biased region" description="Polar residues" evidence="1">
    <location>
        <begin position="54"/>
        <end position="63"/>
    </location>
</feature>
<evidence type="ECO:0000256" key="1">
    <source>
        <dbReference type="SAM" id="MobiDB-lite"/>
    </source>
</evidence>
<feature type="compositionally biased region" description="Low complexity" evidence="1">
    <location>
        <begin position="143"/>
        <end position="159"/>
    </location>
</feature>
<feature type="compositionally biased region" description="Polar residues" evidence="1">
    <location>
        <begin position="849"/>
        <end position="862"/>
    </location>
</feature>
<name>A0AAD4F8P7_9PLEO</name>
<accession>A0AAD4F8P7</accession>
<keyword evidence="3" id="KW-1185">Reference proteome</keyword>
<feature type="compositionally biased region" description="Basic and acidic residues" evidence="1">
    <location>
        <begin position="83"/>
        <end position="94"/>
    </location>
</feature>
<feature type="region of interest" description="Disordered" evidence="1">
    <location>
        <begin position="1"/>
        <end position="112"/>
    </location>
</feature>
<comment type="caution">
    <text evidence="2">The sequence shown here is derived from an EMBL/GenBank/DDBJ whole genome shotgun (WGS) entry which is preliminary data.</text>
</comment>
<evidence type="ECO:0000313" key="2">
    <source>
        <dbReference type="EMBL" id="KAG9185408.1"/>
    </source>
</evidence>
<sequence length="1009" mass="108214">MQAFTAIDTEIIPTAAAMTPSANSTSIPASVPNESAGFTATSTTPLSSPKKHGSPSTPDQTPLRQRFLRAVSMSPAIPSRPSMEGRKTSEKARDSPVVVRHTPMKANQPPMKLEVGQGAFYFSIELPPKKTTPKKSGMASKNGTPKGPETPTRTRTPSPLKNASPTKEDVAGTPTRTTRSPLKRRETIHQSPVRPLCGTPTRMMMPKQNTGPRTPTPRTPSPRKTHSAVKQSPARTIVGRTKRKILGDTPGGNRPGSPVKQPMERDDSPIDSAKTTSLPAKKHRVEPKEISRKPIAGLISLEDTNLLATAITSPPPHESTRQAPTVKASPENIGQLMASLISNGTSTHDWLSSHNNDMISPVPTPLRKAGEKLKLGESPSFLRMSANSTAAITNEDPAADIIKIGPLTPHEPTLSALRQDEDKSIERSSPGPREEAPSSPTENQTTRLDHAGSISQEPQSALPSRPAGLGSLGTLNITRRVPGLPHRPLSFPKQRSGIQQKELPQQETQATGSELDKGLPRSFLPVPANQLRRVCTDPSILLKMQKDMFNLGATMRRSESVVDLDFCGPLNLNELPAIPDGLFVRDRQDIRSPGAAGIPQSFSRANSDKSSLGAIQIIKERGIERSVETPKVSSAPRIPRLKLSGSTLAQVKGDRLAAAKRKDFQSTGADKPVAPGRARPRAESTVSRPDKLNAVASTPRRKTLATPVEQPIPLEATSRSSPHSRIPSLTSVNAKSTTPPVPRIPRKPLPSTTARSRTVAALKERLPNVPSAPINPRPVPTRKTLRPSATEPYNPSADPRPYEQKFASAGDIAARLAAWHKEDRKKAQTNHSAVPTRPINKSPAKPPAKSQSNEMNESTTPEGSPDKTLDSLTGVFALPKPSSPTKNVRSQPLSTKSTTPATPRSKPSAPAPKTPIPKTPALGTRKAAVNDLRQPITAGVGAGAKTPVNRRISVLDRNATRTPSKAIVSSLDAAIDRKIAEDARRGLEFTPGGNRLRDLLDAKDGEMDE</sequence>
<dbReference type="Proteomes" id="UP001199106">
    <property type="component" value="Unassembled WGS sequence"/>
</dbReference>
<gene>
    <name evidence="2" type="ORF">G6011_07952</name>
</gene>
<feature type="region of interest" description="Disordered" evidence="1">
    <location>
        <begin position="126"/>
        <end position="288"/>
    </location>
</feature>
<feature type="compositionally biased region" description="Pro residues" evidence="1">
    <location>
        <begin position="909"/>
        <end position="918"/>
    </location>
</feature>
<feature type="compositionally biased region" description="Polar residues" evidence="1">
    <location>
        <begin position="496"/>
        <end position="512"/>
    </location>
</feature>
<feature type="compositionally biased region" description="Basic and acidic residues" evidence="1">
    <location>
        <begin position="995"/>
        <end position="1009"/>
    </location>
</feature>
<feature type="compositionally biased region" description="Basic and acidic residues" evidence="1">
    <location>
        <begin position="418"/>
        <end position="436"/>
    </location>
</feature>
<reference evidence="2" key="1">
    <citation type="submission" date="2021-07" db="EMBL/GenBank/DDBJ databases">
        <title>Genome Resource of American Ginseng Black Spot Pathogen Alternaria panax.</title>
        <authorList>
            <person name="Qiu C."/>
            <person name="Wang W."/>
            <person name="Liu Z."/>
        </authorList>
    </citation>
    <scope>NUCLEOTIDE SEQUENCE</scope>
    <source>
        <strain evidence="2">BNCC115425</strain>
    </source>
</reference>
<proteinExistence type="predicted"/>
<feature type="region of interest" description="Disordered" evidence="1">
    <location>
        <begin position="990"/>
        <end position="1009"/>
    </location>
</feature>
<dbReference type="AlphaFoldDB" id="A0AAD4F8P7"/>
<feature type="compositionally biased region" description="Polar residues" evidence="1">
    <location>
        <begin position="453"/>
        <end position="462"/>
    </location>
</feature>
<feature type="compositionally biased region" description="Polar residues" evidence="1">
    <location>
        <begin position="883"/>
        <end position="893"/>
    </location>
</feature>
<evidence type="ECO:0000313" key="3">
    <source>
        <dbReference type="Proteomes" id="UP001199106"/>
    </source>
</evidence>
<protein>
    <submittedName>
        <fullName evidence="2">Uncharacterized protein</fullName>
    </submittedName>
</protein>